<evidence type="ECO:0000313" key="2">
    <source>
        <dbReference type="Proteomes" id="UP000247409"/>
    </source>
</evidence>
<reference evidence="1 2" key="1">
    <citation type="journal article" date="2018" name="Mol. Biol. Evol.">
        <title>Analysis of the draft genome of the red seaweed Gracilariopsis chorda provides insights into genome size evolution in Rhodophyta.</title>
        <authorList>
            <person name="Lee J."/>
            <person name="Yang E.C."/>
            <person name="Graf L."/>
            <person name="Yang J.H."/>
            <person name="Qiu H."/>
            <person name="Zel Zion U."/>
            <person name="Chan C.X."/>
            <person name="Stephens T.G."/>
            <person name="Weber A.P.M."/>
            <person name="Boo G.H."/>
            <person name="Boo S.M."/>
            <person name="Kim K.M."/>
            <person name="Shin Y."/>
            <person name="Jung M."/>
            <person name="Lee S.J."/>
            <person name="Yim H.S."/>
            <person name="Lee J.H."/>
            <person name="Bhattacharya D."/>
            <person name="Yoon H.S."/>
        </authorList>
    </citation>
    <scope>NUCLEOTIDE SEQUENCE [LARGE SCALE GENOMIC DNA]</scope>
    <source>
        <strain evidence="1 2">SKKU-2015</strain>
        <tissue evidence="1">Whole body</tissue>
    </source>
</reference>
<evidence type="ECO:0000313" key="1">
    <source>
        <dbReference type="EMBL" id="PXF42485.1"/>
    </source>
</evidence>
<comment type="caution">
    <text evidence="1">The sequence shown here is derived from an EMBL/GenBank/DDBJ whole genome shotgun (WGS) entry which is preliminary data.</text>
</comment>
<dbReference type="Proteomes" id="UP000247409">
    <property type="component" value="Unassembled WGS sequence"/>
</dbReference>
<dbReference type="EMBL" id="NBIV01000161">
    <property type="protein sequence ID" value="PXF42485.1"/>
    <property type="molecule type" value="Genomic_DNA"/>
</dbReference>
<gene>
    <name evidence="1" type="ORF">BWQ96_07794</name>
</gene>
<keyword evidence="2" id="KW-1185">Reference proteome</keyword>
<sequence>MIAAQSDFTRPACHGRAYSLVVVVGAPWRRLHREQHSTFSSSGVMLFLALGLKRDLREHDRVLQRSNRISSSSFSFNFHGYGDQDFFYHFRFTRLDVEWMIEAVRWPSLRTHTTRNHNSVTPILATCLVLCQIFSPARWVDLNFLFSKLCPHVSESYWEALEVRWSTNHSLMCSILPSFIGKHATRYAGAIHEK</sequence>
<proteinExistence type="predicted"/>
<organism evidence="1 2">
    <name type="scientific">Gracilariopsis chorda</name>
    <dbReference type="NCBI Taxonomy" id="448386"/>
    <lineage>
        <taxon>Eukaryota</taxon>
        <taxon>Rhodophyta</taxon>
        <taxon>Florideophyceae</taxon>
        <taxon>Rhodymeniophycidae</taxon>
        <taxon>Gracilariales</taxon>
        <taxon>Gracilariaceae</taxon>
        <taxon>Gracilariopsis</taxon>
    </lineage>
</organism>
<protein>
    <submittedName>
        <fullName evidence="1">Uncharacterized protein</fullName>
    </submittedName>
</protein>
<dbReference type="AlphaFoldDB" id="A0A2V3IK67"/>
<name>A0A2V3IK67_9FLOR</name>
<accession>A0A2V3IK67</accession>